<dbReference type="EMBL" id="RBAH01000006">
    <property type="protein sequence ID" value="RKN84890.1"/>
    <property type="molecule type" value="Genomic_DNA"/>
</dbReference>
<dbReference type="InterPro" id="IPR027417">
    <property type="entry name" value="P-loop_NTPase"/>
</dbReference>
<name>A0A3B0CIR1_9BACL</name>
<accession>A0A3B0CIR1</accession>
<dbReference type="OrthoDB" id="2356842at2"/>
<evidence type="ECO:0000313" key="1">
    <source>
        <dbReference type="EMBL" id="RKN84890.1"/>
    </source>
</evidence>
<reference evidence="1 2" key="1">
    <citation type="journal article" date="2007" name="Int. J. Syst. Evol. Microbiol.">
        <title>Paenibacillus ginsengarvi sp. nov., isolated from soil from ginseng cultivation.</title>
        <authorList>
            <person name="Yoon M.H."/>
            <person name="Ten L.N."/>
            <person name="Im W.T."/>
        </authorList>
    </citation>
    <scope>NUCLEOTIDE SEQUENCE [LARGE SCALE GENOMIC DNA]</scope>
    <source>
        <strain evidence="1 2">KCTC 13059</strain>
    </source>
</reference>
<dbReference type="AlphaFoldDB" id="A0A3B0CIR1"/>
<keyword evidence="2" id="KW-1185">Reference proteome</keyword>
<keyword evidence="1" id="KW-0547">Nucleotide-binding</keyword>
<comment type="caution">
    <text evidence="1">The sequence shown here is derived from an EMBL/GenBank/DDBJ whole genome shotgun (WGS) entry which is preliminary data.</text>
</comment>
<dbReference type="GO" id="GO:0005524">
    <property type="term" value="F:ATP binding"/>
    <property type="evidence" value="ECO:0007669"/>
    <property type="project" value="UniProtKB-KW"/>
</dbReference>
<keyword evidence="1" id="KW-0067">ATP-binding</keyword>
<proteinExistence type="predicted"/>
<dbReference type="RefSeq" id="WP_120747096.1">
    <property type="nucleotide sequence ID" value="NZ_RBAH01000006.1"/>
</dbReference>
<dbReference type="Pfam" id="PF13671">
    <property type="entry name" value="AAA_33"/>
    <property type="match status" value="1"/>
</dbReference>
<protein>
    <submittedName>
        <fullName evidence="1">ATP-binding protein</fullName>
    </submittedName>
</protein>
<sequence>MKRYVIVTVGKTHSGKTTFAQALQKRLDHSAVIDQDNHAEFVNAHYKTLLPVQGPNTLKFAITRTIVDYAVSQTNDHLILCNSNRARKGRTELLERFRHDGFASFLVYFDLPDSVLQARIAESRRSTAIFRTASTFGEVLLRQQADSARGDATAPDESEADHFFVIESADNVQSVIQNIVDIVGECRR</sequence>
<dbReference type="SUPFAM" id="SSF52540">
    <property type="entry name" value="P-loop containing nucleoside triphosphate hydrolases"/>
    <property type="match status" value="1"/>
</dbReference>
<organism evidence="1 2">
    <name type="scientific">Paenibacillus ginsengarvi</name>
    <dbReference type="NCBI Taxonomy" id="400777"/>
    <lineage>
        <taxon>Bacteria</taxon>
        <taxon>Bacillati</taxon>
        <taxon>Bacillota</taxon>
        <taxon>Bacilli</taxon>
        <taxon>Bacillales</taxon>
        <taxon>Paenibacillaceae</taxon>
        <taxon>Paenibacillus</taxon>
    </lineage>
</organism>
<dbReference type="Proteomes" id="UP000282311">
    <property type="component" value="Unassembled WGS sequence"/>
</dbReference>
<evidence type="ECO:0000313" key="2">
    <source>
        <dbReference type="Proteomes" id="UP000282311"/>
    </source>
</evidence>
<dbReference type="Gene3D" id="3.40.50.300">
    <property type="entry name" value="P-loop containing nucleotide triphosphate hydrolases"/>
    <property type="match status" value="1"/>
</dbReference>
<gene>
    <name evidence="1" type="ORF">D7M11_10180</name>
</gene>